<dbReference type="PANTHER" id="PTHR43578:SF3">
    <property type="entry name" value="NADH-QUINONE OXIDOREDUCTASE SUBUNIT F"/>
    <property type="match status" value="1"/>
</dbReference>
<dbReference type="Proteomes" id="UP000001683">
    <property type="component" value="Chromosome"/>
</dbReference>
<name>B2A226_NATTJ</name>
<proteinExistence type="inferred from homology"/>
<evidence type="ECO:0000256" key="5">
    <source>
        <dbReference type="ARBA" id="ARBA00023014"/>
    </source>
</evidence>
<dbReference type="GO" id="GO:0016491">
    <property type="term" value="F:oxidoreductase activity"/>
    <property type="evidence" value="ECO:0007669"/>
    <property type="project" value="UniProtKB-KW"/>
</dbReference>
<dbReference type="HOGENOM" id="CLU_014881_3_2_9"/>
<dbReference type="Gene3D" id="6.10.250.1450">
    <property type="match status" value="1"/>
</dbReference>
<keyword evidence="7" id="KW-0560">Oxidoreductase</keyword>
<dbReference type="PROSITE" id="PS51379">
    <property type="entry name" value="4FE4S_FER_2"/>
    <property type="match status" value="2"/>
</dbReference>
<dbReference type="SUPFAM" id="SSF142019">
    <property type="entry name" value="Nqo1 FMN-binding domain-like"/>
    <property type="match status" value="1"/>
</dbReference>
<dbReference type="EMBL" id="CP001034">
    <property type="protein sequence ID" value="ACB84831.1"/>
    <property type="molecule type" value="Genomic_DNA"/>
</dbReference>
<dbReference type="InParanoid" id="B2A226"/>
<dbReference type="KEGG" id="nth:Nther_1248"/>
<dbReference type="PROSITE" id="PS00198">
    <property type="entry name" value="4FE4S_FER_1"/>
    <property type="match status" value="1"/>
</dbReference>
<dbReference type="InterPro" id="IPR017900">
    <property type="entry name" value="4Fe4S_Fe_S_CS"/>
</dbReference>
<dbReference type="FunFam" id="3.40.50.11540:FF:000001">
    <property type="entry name" value="NADH dehydrogenase [ubiquinone] flavoprotein 1, mitochondrial"/>
    <property type="match status" value="1"/>
</dbReference>
<dbReference type="FunFam" id="1.20.1440.230:FF:000001">
    <property type="entry name" value="Mitochondrial NADH dehydrogenase flavoprotein 1"/>
    <property type="match status" value="1"/>
</dbReference>
<dbReference type="Pfam" id="PF10589">
    <property type="entry name" value="NADH_4Fe-4S"/>
    <property type="match status" value="1"/>
</dbReference>
<protein>
    <submittedName>
        <fullName evidence="7">NADH dehydrogenase (Quinone)</fullName>
        <ecNumber evidence="7">1.6.99.5</ecNumber>
    </submittedName>
</protein>
<dbReference type="PANTHER" id="PTHR43578">
    <property type="entry name" value="NADH-QUINONE OXIDOREDUCTASE SUBUNIT F"/>
    <property type="match status" value="1"/>
</dbReference>
<keyword evidence="5" id="KW-0411">Iron-sulfur</keyword>
<dbReference type="InterPro" id="IPR036249">
    <property type="entry name" value="Thioredoxin-like_sf"/>
</dbReference>
<dbReference type="GO" id="GO:0046872">
    <property type="term" value="F:metal ion binding"/>
    <property type="evidence" value="ECO:0007669"/>
    <property type="project" value="UniProtKB-KW"/>
</dbReference>
<dbReference type="STRING" id="457570.Nther_1248"/>
<evidence type="ECO:0000256" key="4">
    <source>
        <dbReference type="ARBA" id="ARBA00023004"/>
    </source>
</evidence>
<dbReference type="Pfam" id="PF14697">
    <property type="entry name" value="Fer4_21"/>
    <property type="match status" value="1"/>
</dbReference>
<accession>B2A226</accession>
<dbReference type="InterPro" id="IPR019575">
    <property type="entry name" value="Nuop51_4Fe4S-bd"/>
</dbReference>
<evidence type="ECO:0000256" key="3">
    <source>
        <dbReference type="ARBA" id="ARBA00022723"/>
    </source>
</evidence>
<dbReference type="Gene3D" id="3.30.70.20">
    <property type="match status" value="1"/>
</dbReference>
<dbReference type="SUPFAM" id="SSF54862">
    <property type="entry name" value="4Fe-4S ferredoxins"/>
    <property type="match status" value="1"/>
</dbReference>
<dbReference type="Gene3D" id="3.40.30.10">
    <property type="entry name" value="Glutaredoxin"/>
    <property type="match status" value="1"/>
</dbReference>
<dbReference type="Gene3D" id="3.10.20.600">
    <property type="match status" value="1"/>
</dbReference>
<dbReference type="eggNOG" id="COG1894">
    <property type="taxonomic scope" value="Bacteria"/>
</dbReference>
<dbReference type="SMART" id="SM00928">
    <property type="entry name" value="NADH_4Fe-4S"/>
    <property type="match status" value="1"/>
</dbReference>
<evidence type="ECO:0000313" key="8">
    <source>
        <dbReference type="Proteomes" id="UP000001683"/>
    </source>
</evidence>
<comment type="similarity">
    <text evidence="1">Belongs to the complex I 51 kDa subunit family.</text>
</comment>
<dbReference type="EC" id="1.6.99.5" evidence="7"/>
<dbReference type="AlphaFoldDB" id="B2A226"/>
<gene>
    <name evidence="7" type="ordered locus">Nther_1248</name>
</gene>
<dbReference type="InterPro" id="IPR011538">
    <property type="entry name" value="Nuo51_FMN-bd"/>
</dbReference>
<feature type="domain" description="4Fe-4S ferredoxin-type" evidence="6">
    <location>
        <begin position="527"/>
        <end position="557"/>
    </location>
</feature>
<keyword evidence="2" id="KW-0004">4Fe-4S</keyword>
<feature type="domain" description="4Fe-4S ferredoxin-type" evidence="6">
    <location>
        <begin position="558"/>
        <end position="587"/>
    </location>
</feature>
<keyword evidence="3" id="KW-0479">Metal-binding</keyword>
<dbReference type="CDD" id="cd02980">
    <property type="entry name" value="TRX_Fd_family"/>
    <property type="match status" value="1"/>
</dbReference>
<dbReference type="SUPFAM" id="SSF52833">
    <property type="entry name" value="Thioredoxin-like"/>
    <property type="match status" value="1"/>
</dbReference>
<dbReference type="NCBIfam" id="NF010120">
    <property type="entry name" value="PRK13596.1"/>
    <property type="match status" value="1"/>
</dbReference>
<dbReference type="OrthoDB" id="9761899at2"/>
<dbReference type="Gene3D" id="3.40.50.11540">
    <property type="entry name" value="NADH-ubiquinone oxidoreductase 51kDa subunit"/>
    <property type="match status" value="1"/>
</dbReference>
<evidence type="ECO:0000313" key="7">
    <source>
        <dbReference type="EMBL" id="ACB84831.1"/>
    </source>
</evidence>
<dbReference type="InterPro" id="IPR037225">
    <property type="entry name" value="Nuo51_FMN-bd_sf"/>
</dbReference>
<dbReference type="InterPro" id="IPR037207">
    <property type="entry name" value="Nuop51_4Fe4S-bd_sf"/>
</dbReference>
<sequence length="604" mass="65590">MVPVVKIGMASCGIAAGAKKVYDLFSDEAQSKASVQETGCVGMCFKEPLVEVIDNEGRFIYGDVDEKKAQQIIEDHLDNGQPVEDLIVYSDKIESEIQKYLDSQKRILLKNSGKIDPENIESYLEEGGYQGLLNALKEMTPKDVIEEVQSSGLRGRGGAGFPTFKKWEFTRIEERQPKYVICNADEGDPGAFMDRSVLESDPHSLLEGMAIAGYAIGANTGYIYIRAEYPLAVKRLEIAIEQAKEKGYLGKNIQDTGFDFDIYIREGAGAFVCGEETALIASIEGKRGTPTFKPPFPAQKGLWTQPSCINNVETLANVPRVFLQGAEAYSELGTENSKGTKVFALAGDVKRGGLIEVPMGIKIKDIVYEVGGGIVEDKGFKAVQIGGPSGGCIPAKYQDVSVDYESLNELGAIMGSGGLLVMDEDTCMVDVAKFFLDFTAEESCGKCTFCRIGTHQMLDILDKITEGRGEMEDIDRLEDLGSKIIKGSLCGLGQTAPNPVLTTLKYFRDEYEAHVKENRCPAGTCKELIAFSITDDCIGCGVCKKSCPVGAISGDKKEIHIIDQEECVKCGMCVSACKFDAIHVVSGEEKERITSKGGDKGDES</sequence>
<reference evidence="7 8" key="2">
    <citation type="journal article" date="2011" name="J. Bacteriol.">
        <title>Complete genome sequence of the anaerobic, halophilic alkalithermophile Natranaerobius thermophilus JW/NM-WN-LF.</title>
        <authorList>
            <person name="Zhao B."/>
            <person name="Mesbah N.M."/>
            <person name="Dalin E."/>
            <person name="Goodwin L."/>
            <person name="Nolan M."/>
            <person name="Pitluck S."/>
            <person name="Chertkov O."/>
            <person name="Brettin T.S."/>
            <person name="Han J."/>
            <person name="Larimer F.W."/>
            <person name="Land M.L."/>
            <person name="Hauser L."/>
            <person name="Kyrpides N."/>
            <person name="Wiegel J."/>
        </authorList>
    </citation>
    <scope>NUCLEOTIDE SEQUENCE [LARGE SCALE GENOMIC DNA]</scope>
    <source>
        <strain evidence="8">ATCC BAA-1301 / DSM 18059 / JW/NM-WN-LF</strain>
    </source>
</reference>
<dbReference type="Pfam" id="PF01512">
    <property type="entry name" value="Complex1_51K"/>
    <property type="match status" value="1"/>
</dbReference>
<dbReference type="Gene3D" id="1.20.1440.230">
    <property type="entry name" value="NADH-ubiquinone oxidoreductase 51kDa subunit, iron-sulphur binding domain"/>
    <property type="match status" value="1"/>
</dbReference>
<dbReference type="SUPFAM" id="SSF140490">
    <property type="entry name" value="Nqo1C-terminal domain-like"/>
    <property type="match status" value="1"/>
</dbReference>
<evidence type="ECO:0000256" key="1">
    <source>
        <dbReference type="ARBA" id="ARBA00007523"/>
    </source>
</evidence>
<keyword evidence="4" id="KW-0408">Iron</keyword>
<evidence type="ECO:0000259" key="6">
    <source>
        <dbReference type="PROSITE" id="PS51379"/>
    </source>
</evidence>
<reference evidence="7 8" key="1">
    <citation type="submission" date="2008-04" db="EMBL/GenBank/DDBJ databases">
        <title>Complete sequence of chromosome of Natranaerobius thermophilus JW/NM-WN-LF.</title>
        <authorList>
            <consortium name="US DOE Joint Genome Institute"/>
            <person name="Copeland A."/>
            <person name="Lucas S."/>
            <person name="Lapidus A."/>
            <person name="Glavina del Rio T."/>
            <person name="Dalin E."/>
            <person name="Tice H."/>
            <person name="Bruce D."/>
            <person name="Goodwin L."/>
            <person name="Pitluck S."/>
            <person name="Chertkov O."/>
            <person name="Brettin T."/>
            <person name="Detter J.C."/>
            <person name="Han C."/>
            <person name="Kuske C.R."/>
            <person name="Schmutz J."/>
            <person name="Larimer F."/>
            <person name="Land M."/>
            <person name="Hauser L."/>
            <person name="Kyrpides N."/>
            <person name="Lykidis A."/>
            <person name="Mesbah N.M."/>
            <person name="Wiegel J."/>
        </authorList>
    </citation>
    <scope>NUCLEOTIDE SEQUENCE [LARGE SCALE GENOMIC DNA]</scope>
    <source>
        <strain evidence="8">ATCC BAA-1301 / DSM 18059 / JW/NM-WN-LF</strain>
    </source>
</reference>
<evidence type="ECO:0000256" key="2">
    <source>
        <dbReference type="ARBA" id="ARBA00022485"/>
    </source>
</evidence>
<dbReference type="InterPro" id="IPR017896">
    <property type="entry name" value="4Fe4S_Fe-S-bd"/>
</dbReference>
<dbReference type="RefSeq" id="WP_012447706.1">
    <property type="nucleotide sequence ID" value="NC_010718.1"/>
</dbReference>
<keyword evidence="8" id="KW-1185">Reference proteome</keyword>
<dbReference type="GO" id="GO:0051539">
    <property type="term" value="F:4 iron, 4 sulfur cluster binding"/>
    <property type="evidence" value="ECO:0007669"/>
    <property type="project" value="UniProtKB-KW"/>
</dbReference>
<organism evidence="7 8">
    <name type="scientific">Natranaerobius thermophilus (strain ATCC BAA-1301 / DSM 18059 / JW/NM-WN-LF)</name>
    <dbReference type="NCBI Taxonomy" id="457570"/>
    <lineage>
        <taxon>Bacteria</taxon>
        <taxon>Bacillati</taxon>
        <taxon>Bacillota</taxon>
        <taxon>Clostridia</taxon>
        <taxon>Natranaerobiales</taxon>
        <taxon>Natranaerobiaceae</taxon>
        <taxon>Natranaerobius</taxon>
    </lineage>
</organism>
<dbReference type="SUPFAM" id="SSF142984">
    <property type="entry name" value="Nqo1 middle domain-like"/>
    <property type="match status" value="1"/>
</dbReference>